<name>A0A7S2W7F0_9STRA</name>
<dbReference type="AlphaFoldDB" id="A0A7S2W7F0"/>
<protein>
    <submittedName>
        <fullName evidence="1">Uncharacterized protein</fullName>
    </submittedName>
</protein>
<accession>A0A7S2W7F0</accession>
<sequence length="234" mass="26443">MSISAHKNASPMQATSMEIFQIFITYDACGNVDASGIISKECYNAWLQTRKNSLKNPELTFVQAVRGHITGTKEGGRNPFSQGAEASILKIIRQKNIWPCFQGTKAKYGSRGMKITGYHEMQQKNKKLEQFGKCTNTNIQSEQRCLEPSLAAPLSHMSDADLARDLEAYLVDESTNNSRKRASSDPLDYYCETNKRQTTWDPRFNSNKTRLFRSESSFLLDSLDLHFPSFTLAC</sequence>
<proteinExistence type="predicted"/>
<organism evidence="1">
    <name type="scientific">Mucochytrium quahogii</name>
    <dbReference type="NCBI Taxonomy" id="96639"/>
    <lineage>
        <taxon>Eukaryota</taxon>
        <taxon>Sar</taxon>
        <taxon>Stramenopiles</taxon>
        <taxon>Bigyra</taxon>
        <taxon>Labyrinthulomycetes</taxon>
        <taxon>Thraustochytrida</taxon>
        <taxon>Thraustochytriidae</taxon>
        <taxon>Mucochytrium</taxon>
    </lineage>
</organism>
<gene>
    <name evidence="1" type="ORF">QSP1433_LOCUS4029</name>
</gene>
<evidence type="ECO:0000313" key="1">
    <source>
        <dbReference type="EMBL" id="CAD9672675.1"/>
    </source>
</evidence>
<dbReference type="EMBL" id="HBHK01006652">
    <property type="protein sequence ID" value="CAD9672675.1"/>
    <property type="molecule type" value="Transcribed_RNA"/>
</dbReference>
<reference evidence="1" key="1">
    <citation type="submission" date="2021-01" db="EMBL/GenBank/DDBJ databases">
        <authorList>
            <person name="Corre E."/>
            <person name="Pelletier E."/>
            <person name="Niang G."/>
            <person name="Scheremetjew M."/>
            <person name="Finn R."/>
            <person name="Kale V."/>
            <person name="Holt S."/>
            <person name="Cochrane G."/>
            <person name="Meng A."/>
            <person name="Brown T."/>
            <person name="Cohen L."/>
        </authorList>
    </citation>
    <scope>NUCLEOTIDE SEQUENCE</scope>
    <source>
        <strain evidence="1">NY070348D</strain>
    </source>
</reference>